<organism evidence="2 3">
    <name type="scientific">Parasediminibacterium paludis</name>
    <dbReference type="NCBI Taxonomy" id="908966"/>
    <lineage>
        <taxon>Bacteria</taxon>
        <taxon>Pseudomonadati</taxon>
        <taxon>Bacteroidota</taxon>
        <taxon>Chitinophagia</taxon>
        <taxon>Chitinophagales</taxon>
        <taxon>Chitinophagaceae</taxon>
        <taxon>Parasediminibacterium</taxon>
    </lineage>
</organism>
<sequence length="264" mass="29829">MYPVKICTINSWKGDGNYDERMVLMAKQLQDLQADIICIQECFICYALGVNTLMFLANTLQLNANYCAGRKKQRLFKGNMYETESGLGILTRFKTIAHKSVQLPRNRFDEDRKIQQVYLEITDGLHLLVNNVHITHIDIDDTLKAQQLKTLTETIHATKTPQLICGDFNLAETHHLLEAFQQSAGVKDVFEQTNGSTKRCSLVEAAASGNAICVDYIFYKNIAKAAYTIKIINSNVVLNQKDGQGNYPSDHFGYYAECIIDTNE</sequence>
<dbReference type="InterPro" id="IPR051916">
    <property type="entry name" value="GPI-anchor_lipid_remodeler"/>
</dbReference>
<gene>
    <name evidence="2" type="ORF">ACFOW1_11465</name>
</gene>
<dbReference type="Gene3D" id="3.60.10.10">
    <property type="entry name" value="Endonuclease/exonuclease/phosphatase"/>
    <property type="match status" value="1"/>
</dbReference>
<keyword evidence="3" id="KW-1185">Reference proteome</keyword>
<keyword evidence="2" id="KW-0378">Hydrolase</keyword>
<comment type="caution">
    <text evidence="2">The sequence shown here is derived from an EMBL/GenBank/DDBJ whole genome shotgun (WGS) entry which is preliminary data.</text>
</comment>
<feature type="domain" description="Endonuclease/exonuclease/phosphatase" evidence="1">
    <location>
        <begin position="8"/>
        <end position="251"/>
    </location>
</feature>
<dbReference type="PANTHER" id="PTHR14859">
    <property type="entry name" value="CALCOFLUOR WHITE HYPERSENSITIVE PROTEIN PRECURSOR"/>
    <property type="match status" value="1"/>
</dbReference>
<dbReference type="GO" id="GO:0004519">
    <property type="term" value="F:endonuclease activity"/>
    <property type="evidence" value="ECO:0007669"/>
    <property type="project" value="UniProtKB-KW"/>
</dbReference>
<reference evidence="3" key="1">
    <citation type="journal article" date="2019" name="Int. J. Syst. Evol. Microbiol.">
        <title>The Global Catalogue of Microorganisms (GCM) 10K type strain sequencing project: providing services to taxonomists for standard genome sequencing and annotation.</title>
        <authorList>
            <consortium name="The Broad Institute Genomics Platform"/>
            <consortium name="The Broad Institute Genome Sequencing Center for Infectious Disease"/>
            <person name="Wu L."/>
            <person name="Ma J."/>
        </authorList>
    </citation>
    <scope>NUCLEOTIDE SEQUENCE [LARGE SCALE GENOMIC DNA]</scope>
    <source>
        <strain evidence="3">CECT 8010</strain>
    </source>
</reference>
<dbReference type="SUPFAM" id="SSF56219">
    <property type="entry name" value="DNase I-like"/>
    <property type="match status" value="1"/>
</dbReference>
<dbReference type="Pfam" id="PF03372">
    <property type="entry name" value="Exo_endo_phos"/>
    <property type="match status" value="1"/>
</dbReference>
<protein>
    <submittedName>
        <fullName evidence="2">Endonuclease/exonuclease/phosphatase family protein</fullName>
    </submittedName>
</protein>
<evidence type="ECO:0000313" key="2">
    <source>
        <dbReference type="EMBL" id="MFC4232514.1"/>
    </source>
</evidence>
<keyword evidence="2" id="KW-0540">Nuclease</keyword>
<dbReference type="RefSeq" id="WP_379014398.1">
    <property type="nucleotide sequence ID" value="NZ_JBHSDC010000022.1"/>
</dbReference>
<proteinExistence type="predicted"/>
<keyword evidence="2" id="KW-0255">Endonuclease</keyword>
<dbReference type="InterPro" id="IPR005135">
    <property type="entry name" value="Endo/exonuclease/phosphatase"/>
</dbReference>
<dbReference type="PANTHER" id="PTHR14859:SF1">
    <property type="entry name" value="PGAP2-INTERACTING PROTEIN"/>
    <property type="match status" value="1"/>
</dbReference>
<dbReference type="Proteomes" id="UP001595906">
    <property type="component" value="Unassembled WGS sequence"/>
</dbReference>
<name>A0ABV8PZT1_9BACT</name>
<evidence type="ECO:0000259" key="1">
    <source>
        <dbReference type="Pfam" id="PF03372"/>
    </source>
</evidence>
<dbReference type="EMBL" id="JBHSDC010000022">
    <property type="protein sequence ID" value="MFC4232514.1"/>
    <property type="molecule type" value="Genomic_DNA"/>
</dbReference>
<evidence type="ECO:0000313" key="3">
    <source>
        <dbReference type="Proteomes" id="UP001595906"/>
    </source>
</evidence>
<dbReference type="InterPro" id="IPR036691">
    <property type="entry name" value="Endo/exonu/phosph_ase_sf"/>
</dbReference>
<accession>A0ABV8PZT1</accession>